<name>A0A7R8CZN2_LEPSM</name>
<dbReference type="AlphaFoldDB" id="A0A7R8CZN2"/>
<dbReference type="GO" id="GO:0005634">
    <property type="term" value="C:nucleus"/>
    <property type="evidence" value="ECO:0007669"/>
    <property type="project" value="TreeGrafter"/>
</dbReference>
<reference evidence="3" key="1">
    <citation type="submission" date="2021-02" db="EMBL/GenBank/DDBJ databases">
        <authorList>
            <person name="Bekaert M."/>
        </authorList>
    </citation>
    <scope>NUCLEOTIDE SEQUENCE</scope>
    <source>
        <strain evidence="3">IoA-00</strain>
    </source>
</reference>
<feature type="compositionally biased region" description="Basic residues" evidence="2">
    <location>
        <begin position="300"/>
        <end position="314"/>
    </location>
</feature>
<keyword evidence="1" id="KW-0175">Coiled coil</keyword>
<proteinExistence type="predicted"/>
<evidence type="ECO:0000313" key="3">
    <source>
        <dbReference type="EMBL" id="CAF2951628.1"/>
    </source>
</evidence>
<dbReference type="GO" id="GO:0045666">
    <property type="term" value="P:positive regulation of neuron differentiation"/>
    <property type="evidence" value="ECO:0007669"/>
    <property type="project" value="TreeGrafter"/>
</dbReference>
<dbReference type="PANTHER" id="PTHR31058">
    <property type="entry name" value="ZINC FINGER C4H2 DOMAIN-CONTAINING PROTEIN"/>
    <property type="match status" value="1"/>
</dbReference>
<dbReference type="PANTHER" id="PTHR31058:SF2">
    <property type="entry name" value="ZINC FINGER C4H2 DOMAIN-CONTAINING PROTEIN"/>
    <property type="match status" value="1"/>
</dbReference>
<dbReference type="InterPro" id="IPR018482">
    <property type="entry name" value="Znf-C4H2"/>
</dbReference>
<dbReference type="Pfam" id="PF10146">
    <property type="entry name" value="zf-C4H2"/>
    <property type="match status" value="1"/>
</dbReference>
<dbReference type="EMBL" id="HG994584">
    <property type="protein sequence ID" value="CAF2951628.1"/>
    <property type="molecule type" value="Genomic_DNA"/>
</dbReference>
<dbReference type="InterPro" id="IPR044069">
    <property type="entry name" value="ZF_C4H2"/>
</dbReference>
<evidence type="ECO:0000256" key="1">
    <source>
        <dbReference type="SAM" id="Coils"/>
    </source>
</evidence>
<feature type="compositionally biased region" description="Polar residues" evidence="2">
    <location>
        <begin position="245"/>
        <end position="262"/>
    </location>
</feature>
<accession>A0A7R8CZN2</accession>
<dbReference type="OrthoDB" id="20865at2759"/>
<gene>
    <name evidence="3" type="ORF">LSAA_10908</name>
</gene>
<dbReference type="Proteomes" id="UP000675881">
    <property type="component" value="Chromosome 5"/>
</dbReference>
<feature type="region of interest" description="Disordered" evidence="2">
    <location>
        <begin position="163"/>
        <end position="196"/>
    </location>
</feature>
<feature type="compositionally biased region" description="Pro residues" evidence="2">
    <location>
        <begin position="264"/>
        <end position="278"/>
    </location>
</feature>
<feature type="region of interest" description="Disordered" evidence="2">
    <location>
        <begin position="295"/>
        <end position="314"/>
    </location>
</feature>
<feature type="region of interest" description="Disordered" evidence="2">
    <location>
        <begin position="236"/>
        <end position="283"/>
    </location>
</feature>
<dbReference type="PROSITE" id="PS51896">
    <property type="entry name" value="ZF_C4H2"/>
    <property type="match status" value="1"/>
</dbReference>
<protein>
    <submittedName>
        <fullName evidence="3">Zinc finger C4H2 domain-containing protein</fullName>
    </submittedName>
</protein>
<organism evidence="3 4">
    <name type="scientific">Lepeophtheirus salmonis</name>
    <name type="common">Salmon louse</name>
    <name type="synonym">Caligus salmonis</name>
    <dbReference type="NCBI Taxonomy" id="72036"/>
    <lineage>
        <taxon>Eukaryota</taxon>
        <taxon>Metazoa</taxon>
        <taxon>Ecdysozoa</taxon>
        <taxon>Arthropoda</taxon>
        <taxon>Crustacea</taxon>
        <taxon>Multicrustacea</taxon>
        <taxon>Hexanauplia</taxon>
        <taxon>Copepoda</taxon>
        <taxon>Siphonostomatoida</taxon>
        <taxon>Caligidae</taxon>
        <taxon>Lepeophtheirus</taxon>
    </lineage>
</organism>
<feature type="coiled-coil region" evidence="1">
    <location>
        <begin position="70"/>
        <end position="118"/>
    </location>
</feature>
<evidence type="ECO:0000313" key="4">
    <source>
        <dbReference type="Proteomes" id="UP000675881"/>
    </source>
</evidence>
<evidence type="ECO:0000256" key="2">
    <source>
        <dbReference type="SAM" id="MobiDB-lite"/>
    </source>
</evidence>
<keyword evidence="4" id="KW-1185">Reference proteome</keyword>
<sequence length="314" mass="35171">MLTDVGEEVNRKEILSSRSLIHILRWNVLRMTTMEERQSLAKLEALKDIRNKTIALEKLRLRLLHDIECVEGEEKCLGEYRREMEFLQQEKMAHVEELRQIHADINAMETVMKQAEEARRGSQESARRIYEDYGPLKQDVDLMRTELLGLEKLPDLLTDSKDKLTSMGISDKPKMPNMMLEPWHHHHPHSEESKSFASLMSLGRAAAAAAAAGNAPPPPPNPFLAAAAAQHSAMGLGPLPGMGSKGSSAVSSNELRNSSSGPTAVPPPFRYRQQPPPMKSCLSCHQQIHRNAPICPLCKAKSRSRNPKKPKKKE</sequence>